<keyword evidence="2" id="KW-0812">Transmembrane</keyword>
<feature type="transmembrane region" description="Helical" evidence="2">
    <location>
        <begin position="234"/>
        <end position="254"/>
    </location>
</feature>
<dbReference type="RefSeq" id="WP_253362170.1">
    <property type="nucleotide sequence ID" value="NZ_JAIULA010000033.1"/>
</dbReference>
<dbReference type="GO" id="GO:0016747">
    <property type="term" value="F:acyltransferase activity, transferring groups other than amino-acyl groups"/>
    <property type="evidence" value="ECO:0007669"/>
    <property type="project" value="InterPro"/>
</dbReference>
<dbReference type="SUPFAM" id="SSF52266">
    <property type="entry name" value="SGNH hydrolase"/>
    <property type="match status" value="1"/>
</dbReference>
<feature type="transmembrane region" description="Helical" evidence="2">
    <location>
        <begin position="329"/>
        <end position="350"/>
    </location>
</feature>
<evidence type="ECO:0000259" key="3">
    <source>
        <dbReference type="Pfam" id="PF01757"/>
    </source>
</evidence>
<reference evidence="4 5" key="1">
    <citation type="journal article" date="2023" name="Int. J. Syst. Evol. Microbiol.">
        <title>Ligilactobacillus ubinensis sp. nov., a novel species isolated from the wild ferment of a durian fruit (Durio zibethinus).</title>
        <authorList>
            <person name="Heng Y.C."/>
            <person name="Menon N."/>
            <person name="Chen B."/>
            <person name="Loo B.Z.L."/>
            <person name="Wong G.W.J."/>
            <person name="Lim A.C.H."/>
            <person name="Silvaraju S."/>
            <person name="Kittelmann S."/>
        </authorList>
    </citation>
    <scope>NUCLEOTIDE SEQUENCE [LARGE SCALE GENOMIC DNA]</scope>
    <source>
        <strain evidence="4 5">WILCCON 0076</strain>
    </source>
</reference>
<evidence type="ECO:0000313" key="4">
    <source>
        <dbReference type="EMBL" id="MCP0888011.1"/>
    </source>
</evidence>
<feature type="transmembrane region" description="Helical" evidence="2">
    <location>
        <begin position="35"/>
        <end position="55"/>
    </location>
</feature>
<comment type="caution">
    <text evidence="4">The sequence shown here is derived from an EMBL/GenBank/DDBJ whole genome shotgun (WGS) entry which is preliminary data.</text>
</comment>
<dbReference type="GO" id="GO:0009103">
    <property type="term" value="P:lipopolysaccharide biosynthetic process"/>
    <property type="evidence" value="ECO:0007669"/>
    <property type="project" value="TreeGrafter"/>
</dbReference>
<sequence>MKNKRRYIKSLDGLRSIAVIAVILYHLNATIFKGGFLGVPIFMVISGYLITDHLIDEYELMGRIAYFTFLKKRIKRLYPTLLVMLLTTAAYIFLFARNLLFNLWQIVLTNLLYVYNWWQIAHKESYFQQFATNESPYTHLWTLSIEMQFYLVWPLLVMLILKLFGRKKYILYIAVLLIVISSLLMAIMYVPNTDPSRIYYGTDTRMFSILLGAVLAIVWPSGKLSKHVATKSMLILDSIGVAVFLGILLLLINVNGQSGFVYQGGMLLFSVITTIMIAVITQPVSGWNKILSNPLFAWIGSRSYAIYIYQFPVMIFFEARFQDIANHPVLYPTVEVIIILLISELSYRFLEDSASKIYYLNLIRYSNYIDINATVFKFTKHQKKFRKQNVAVLTIGFFTFLGVLGIINSAFIKSDAVNKTALAKKLMSNGELQKKEEQQQKKIARKAIADSSKTESEAKSNTSAKSDIDTSFEAYNLTQTQLQKAQTLPLTAIGDSVMLASQPAMVKVFPKMYIDAAVSRQASAAVPLLEDLAKQHLLAPNVLIGLGTNGPIDQETFQAIMTTIGPKRNVYWINTHVPNRSWQNQVNAFLDNETKQYTNLKIIDWYAYSNNHNQWFYSDQTHPNNIGEMYYTAYIVKEIIG</sequence>
<keyword evidence="5" id="KW-1185">Reference proteome</keyword>
<protein>
    <submittedName>
        <fullName evidence="4">Acetyltransferase</fullName>
    </submittedName>
</protein>
<dbReference type="EMBL" id="JAIULA010000033">
    <property type="protein sequence ID" value="MCP0888011.1"/>
    <property type="molecule type" value="Genomic_DNA"/>
</dbReference>
<feature type="transmembrane region" description="Helical" evidence="2">
    <location>
        <begin position="260"/>
        <end position="283"/>
    </location>
</feature>
<name>A0A9X2FLV3_9LACO</name>
<feature type="transmembrane region" description="Helical" evidence="2">
    <location>
        <begin position="147"/>
        <end position="164"/>
    </location>
</feature>
<dbReference type="PANTHER" id="PTHR23028">
    <property type="entry name" value="ACETYLTRANSFERASE"/>
    <property type="match status" value="1"/>
</dbReference>
<feature type="transmembrane region" description="Helical" evidence="2">
    <location>
        <begin position="205"/>
        <end position="222"/>
    </location>
</feature>
<feature type="transmembrane region" description="Helical" evidence="2">
    <location>
        <begin position="76"/>
        <end position="96"/>
    </location>
</feature>
<feature type="region of interest" description="Disordered" evidence="1">
    <location>
        <begin position="446"/>
        <end position="465"/>
    </location>
</feature>
<dbReference type="AlphaFoldDB" id="A0A9X2FLV3"/>
<evidence type="ECO:0000256" key="1">
    <source>
        <dbReference type="SAM" id="MobiDB-lite"/>
    </source>
</evidence>
<feature type="transmembrane region" description="Helical" evidence="2">
    <location>
        <begin position="390"/>
        <end position="412"/>
    </location>
</feature>
<feature type="transmembrane region" description="Helical" evidence="2">
    <location>
        <begin position="169"/>
        <end position="190"/>
    </location>
</feature>
<proteinExistence type="predicted"/>
<accession>A0A9X2FLV3</accession>
<feature type="domain" description="Acyltransferase 3" evidence="3">
    <location>
        <begin position="9"/>
        <end position="342"/>
    </location>
</feature>
<keyword evidence="2" id="KW-0472">Membrane</keyword>
<evidence type="ECO:0000256" key="2">
    <source>
        <dbReference type="SAM" id="Phobius"/>
    </source>
</evidence>
<gene>
    <name evidence="4" type="ORF">LB941_11780</name>
</gene>
<keyword evidence="2" id="KW-1133">Transmembrane helix</keyword>
<dbReference type="PANTHER" id="PTHR23028:SF53">
    <property type="entry name" value="ACYL_TRANSF_3 DOMAIN-CONTAINING PROTEIN"/>
    <property type="match status" value="1"/>
</dbReference>
<organism evidence="4 5">
    <name type="scientific">Ligilactobacillus ubinensis</name>
    <dbReference type="NCBI Taxonomy" id="2876789"/>
    <lineage>
        <taxon>Bacteria</taxon>
        <taxon>Bacillati</taxon>
        <taxon>Bacillota</taxon>
        <taxon>Bacilli</taxon>
        <taxon>Lactobacillales</taxon>
        <taxon>Lactobacillaceae</taxon>
        <taxon>Ligilactobacillus</taxon>
    </lineage>
</organism>
<feature type="transmembrane region" description="Helical" evidence="2">
    <location>
        <begin position="295"/>
        <end position="317"/>
    </location>
</feature>
<dbReference type="Pfam" id="PF01757">
    <property type="entry name" value="Acyl_transf_3"/>
    <property type="match status" value="1"/>
</dbReference>
<dbReference type="GO" id="GO:0016020">
    <property type="term" value="C:membrane"/>
    <property type="evidence" value="ECO:0007669"/>
    <property type="project" value="TreeGrafter"/>
</dbReference>
<dbReference type="InterPro" id="IPR002656">
    <property type="entry name" value="Acyl_transf_3_dom"/>
</dbReference>
<dbReference type="CDD" id="cd01840">
    <property type="entry name" value="SGNH_hydrolase_yrhL_like"/>
    <property type="match status" value="1"/>
</dbReference>
<dbReference type="Proteomes" id="UP001139006">
    <property type="component" value="Unassembled WGS sequence"/>
</dbReference>
<evidence type="ECO:0000313" key="5">
    <source>
        <dbReference type="Proteomes" id="UP001139006"/>
    </source>
</evidence>
<dbReference type="InterPro" id="IPR050879">
    <property type="entry name" value="Acyltransferase_3"/>
</dbReference>